<feature type="compositionally biased region" description="Basic and acidic residues" evidence="1">
    <location>
        <begin position="22"/>
        <end position="35"/>
    </location>
</feature>
<feature type="region of interest" description="Disordered" evidence="1">
    <location>
        <begin position="373"/>
        <end position="429"/>
    </location>
</feature>
<reference evidence="2 3" key="1">
    <citation type="submission" date="2015-04" db="EMBL/GenBank/DDBJ databases">
        <authorList>
            <person name="Syromyatnikov M.Y."/>
            <person name="Popov V.N."/>
        </authorList>
    </citation>
    <scope>NUCLEOTIDE SEQUENCE [LARGE SCALE GENOMIC DNA]</scope>
</reference>
<feature type="compositionally biased region" description="Low complexity" evidence="1">
    <location>
        <begin position="577"/>
        <end position="588"/>
    </location>
</feature>
<feature type="region of interest" description="Disordered" evidence="1">
    <location>
        <begin position="822"/>
        <end position="1005"/>
    </location>
</feature>
<feature type="compositionally biased region" description="Basic and acidic residues" evidence="1">
    <location>
        <begin position="1117"/>
        <end position="1134"/>
    </location>
</feature>
<dbReference type="AlphaFoldDB" id="A0A1J1I445"/>
<proteinExistence type="predicted"/>
<feature type="compositionally biased region" description="Polar residues" evidence="1">
    <location>
        <begin position="471"/>
        <end position="488"/>
    </location>
</feature>
<feature type="compositionally biased region" description="Pro residues" evidence="1">
    <location>
        <begin position="408"/>
        <end position="423"/>
    </location>
</feature>
<feature type="compositionally biased region" description="Polar residues" evidence="1">
    <location>
        <begin position="907"/>
        <end position="919"/>
    </location>
</feature>
<gene>
    <name evidence="2" type="ORF">CLUMA_CG007882</name>
</gene>
<feature type="compositionally biased region" description="Polar residues" evidence="1">
    <location>
        <begin position="990"/>
        <end position="1005"/>
    </location>
</feature>
<feature type="region of interest" description="Disordered" evidence="1">
    <location>
        <begin position="713"/>
        <end position="768"/>
    </location>
</feature>
<feature type="region of interest" description="Disordered" evidence="1">
    <location>
        <begin position="1071"/>
        <end position="1167"/>
    </location>
</feature>
<feature type="compositionally biased region" description="Low complexity" evidence="1">
    <location>
        <begin position="617"/>
        <end position="626"/>
    </location>
</feature>
<organism evidence="2 3">
    <name type="scientific">Clunio marinus</name>
    <dbReference type="NCBI Taxonomy" id="568069"/>
    <lineage>
        <taxon>Eukaryota</taxon>
        <taxon>Metazoa</taxon>
        <taxon>Ecdysozoa</taxon>
        <taxon>Arthropoda</taxon>
        <taxon>Hexapoda</taxon>
        <taxon>Insecta</taxon>
        <taxon>Pterygota</taxon>
        <taxon>Neoptera</taxon>
        <taxon>Endopterygota</taxon>
        <taxon>Diptera</taxon>
        <taxon>Nematocera</taxon>
        <taxon>Chironomoidea</taxon>
        <taxon>Chironomidae</taxon>
        <taxon>Clunio</taxon>
    </lineage>
</organism>
<dbReference type="Proteomes" id="UP000183832">
    <property type="component" value="Unassembled WGS sequence"/>
</dbReference>
<feature type="region of interest" description="Disordered" evidence="1">
    <location>
        <begin position="281"/>
        <end position="350"/>
    </location>
</feature>
<feature type="compositionally biased region" description="Low complexity" evidence="1">
    <location>
        <begin position="288"/>
        <end position="300"/>
    </location>
</feature>
<feature type="compositionally biased region" description="Polar residues" evidence="1">
    <location>
        <begin position="736"/>
        <end position="747"/>
    </location>
</feature>
<feature type="compositionally biased region" description="Low complexity" evidence="1">
    <location>
        <begin position="640"/>
        <end position="659"/>
    </location>
</feature>
<feature type="region of interest" description="Disordered" evidence="1">
    <location>
        <begin position="577"/>
        <end position="673"/>
    </location>
</feature>
<accession>A0A1J1I445</accession>
<feature type="compositionally biased region" description="Polar residues" evidence="1">
    <location>
        <begin position="1136"/>
        <end position="1148"/>
    </location>
</feature>
<dbReference type="OrthoDB" id="6605882at2759"/>
<feature type="compositionally biased region" description="Acidic residues" evidence="1">
    <location>
        <begin position="390"/>
        <end position="404"/>
    </location>
</feature>
<feature type="compositionally biased region" description="Basic and acidic residues" evidence="1">
    <location>
        <begin position="1"/>
        <end position="10"/>
    </location>
</feature>
<evidence type="ECO:0000313" key="3">
    <source>
        <dbReference type="Proteomes" id="UP000183832"/>
    </source>
</evidence>
<feature type="region of interest" description="Disordered" evidence="1">
    <location>
        <begin position="471"/>
        <end position="498"/>
    </location>
</feature>
<feature type="region of interest" description="Disordered" evidence="1">
    <location>
        <begin position="253"/>
        <end position="272"/>
    </location>
</feature>
<name>A0A1J1I445_9DIPT</name>
<dbReference type="EMBL" id="CVRI01000038">
    <property type="protein sequence ID" value="CRK94372.1"/>
    <property type="molecule type" value="Genomic_DNA"/>
</dbReference>
<sequence length="1181" mass="128801">MAKAESRHNNNELQTNESGTDEVEKSLELLDKVLSEFEEEQENSPAGEPESPSQGHQSEDDGYMSMNGRRAKFVPDFQPTEEVAQPALSTQPNVPPDEKLSPPTPEEAERIISHLLPRISPSTTQGELNNSAMPCIEFKFINNNNSIRSSNISFGTKYPMNVESEASSALNSIVSTNAPLQTTLPKTRPATVVPSRYASLPSSNTPRNLEHEHHPGGNVYIGRNFIGIGINDVHNAVLKSGARMPETIVNEHPVTIYPGPLPQKRVPPRTLPGSIERHREVCRKNPSSDHSSSSTSSSSSQELKSPIKELTTPPIQPNNGFILKNDDFIKRPKSPMSTAHSPSNAPPFGIKISIQSMDNLMNNRNIIHNAKMEQKMNMKNSKRNSRLSNNEDDDDDKFSDDSLEDISLPPPAPPPVIPPPPSLSAPVTPSKRHSIAWEVNLDDLCSSGNGISTKVIGRRQHGKIVAGCESQSQSSICSTPGQSSASNKISSDWPDPPDIPICSTEDEAASIYSDSDDVVPPGVDISDGRGTYVIKKGRRRQRIDDFAGSASMSSINSKLSNEGLCNDSNSALNVPSPVYPPSMMMPNSRHSIDLGGSPRHHKHQHSYHPPNVVNTPRSRLSLDLSSPTVTNTGSFDKAKTNTPTSSSTPTATKSPSVTKLNTPTSPLVANSAPFPSRYTEFKTYSSTFDGLQALESHNGSANITVNGISGNRVAPQVSSSPDNPLMRVSSLPAIPPQNQLSGESASTPRRELAPPIEEDEEDSDGTRAAPLRQIENNISALLRGEIQVAQVPAARPTRPMGFRPGVHKSESAKEMLLSQQYFGPLPASPPSSSPEMDSDEFPPLPPSPSPEEPILSHGIQNIGISSRGRIKSDHSYRKEHRAPAIPAHAPSLNTLKTRSMDAGFSKSYRNGSVPASSPRSPGRTLPPDLPSSTSSRRRLMSSGFPKRSAQSPREERRLQTSCSLPETPIFARGCDIPRTPHRRAPDPPNSCGSRTNPRQSGLNSSSIVGIGCTTIGSSARHRSINHALQANGEMLRLSGLPARGWYPKQRHARSTASTEHLDRLHQGSMRAWDSSACRKPTTLPPNMTPPKFFNKSPREALRRVTSLLINRKGNSTPKEKESNKREKLKERDTDNVFVQPTTAVQRSPRSLGDIEPPPQQKKKGFFKSFWKKSRHYSLEQN</sequence>
<keyword evidence="3" id="KW-1185">Reference proteome</keyword>
<evidence type="ECO:0000256" key="1">
    <source>
        <dbReference type="SAM" id="MobiDB-lite"/>
    </source>
</evidence>
<evidence type="ECO:0000313" key="2">
    <source>
        <dbReference type="EMBL" id="CRK94372.1"/>
    </source>
</evidence>
<feature type="region of interest" description="Disordered" evidence="1">
    <location>
        <begin position="1"/>
        <end position="107"/>
    </location>
</feature>
<feature type="compositionally biased region" description="Pro residues" evidence="1">
    <location>
        <begin position="842"/>
        <end position="851"/>
    </location>
</feature>
<protein>
    <submittedName>
        <fullName evidence="2">CLUMA_CG007882, isoform A</fullName>
    </submittedName>
</protein>